<sequence>FREIYDLQRCLTFSVMLLGLATGFSLHAAEAPASFEWQRAFLDQYCVACHNDVTRTANFTLQTVALDQVGHRTDEVGVWERVVLKLRAREMPPPGLPRPEPLTYDRLASWLEVSLDEVAEASPNPGRPVIQRLNRAEYTNAIRDLLALEIDGREYLPPDDSGYGFDNIGDVLTLSPSLLERYMIAAAKISQLAVGDPNLRPTLQTYEMRPTMIQQGRMNEEQPFGTRGGESVRH</sequence>
<dbReference type="InterPro" id="IPR013036">
    <property type="entry name" value="DUF1587"/>
</dbReference>
<name>A0A383DRQ0_9ZZZZ</name>
<protein>
    <recommendedName>
        <fullName evidence="5">DUF1587 domain-containing protein</fullName>
    </recommendedName>
</protein>
<dbReference type="Pfam" id="PF07626">
    <property type="entry name" value="PSD3"/>
    <property type="match status" value="1"/>
</dbReference>
<feature type="non-terminal residue" evidence="4">
    <location>
        <position position="1"/>
    </location>
</feature>
<feature type="domain" description="DUF1587" evidence="2">
    <location>
        <begin position="131"/>
        <end position="194"/>
    </location>
</feature>
<organism evidence="4">
    <name type="scientific">marine metagenome</name>
    <dbReference type="NCBI Taxonomy" id="408172"/>
    <lineage>
        <taxon>unclassified sequences</taxon>
        <taxon>metagenomes</taxon>
        <taxon>ecological metagenomes</taxon>
    </lineage>
</organism>
<evidence type="ECO:0008006" key="5">
    <source>
        <dbReference type="Google" id="ProtNLM"/>
    </source>
</evidence>
<dbReference type="AlphaFoldDB" id="A0A383DRQ0"/>
<feature type="region of interest" description="Disordered" evidence="1">
    <location>
        <begin position="213"/>
        <end position="234"/>
    </location>
</feature>
<proteinExistence type="predicted"/>
<feature type="non-terminal residue" evidence="4">
    <location>
        <position position="234"/>
    </location>
</feature>
<accession>A0A383DRQ0</accession>
<feature type="domain" description="Cytochrome C Planctomycete-type" evidence="3">
    <location>
        <begin position="46"/>
        <end position="95"/>
    </location>
</feature>
<dbReference type="EMBL" id="UINC01219627">
    <property type="protein sequence ID" value="SVE47177.1"/>
    <property type="molecule type" value="Genomic_DNA"/>
</dbReference>
<gene>
    <name evidence="4" type="ORF">METZ01_LOCUS500031</name>
</gene>
<reference evidence="4" key="1">
    <citation type="submission" date="2018-05" db="EMBL/GenBank/DDBJ databases">
        <authorList>
            <person name="Lanie J.A."/>
            <person name="Ng W.-L."/>
            <person name="Kazmierczak K.M."/>
            <person name="Andrzejewski T.M."/>
            <person name="Davidsen T.M."/>
            <person name="Wayne K.J."/>
            <person name="Tettelin H."/>
            <person name="Glass J.I."/>
            <person name="Rusch D."/>
            <person name="Podicherti R."/>
            <person name="Tsui H.-C.T."/>
            <person name="Winkler M.E."/>
        </authorList>
    </citation>
    <scope>NUCLEOTIDE SEQUENCE</scope>
</reference>
<evidence type="ECO:0000256" key="1">
    <source>
        <dbReference type="SAM" id="MobiDB-lite"/>
    </source>
</evidence>
<evidence type="ECO:0000313" key="4">
    <source>
        <dbReference type="EMBL" id="SVE47177.1"/>
    </source>
</evidence>
<dbReference type="InterPro" id="IPR011429">
    <property type="entry name" value="Cyt_c_Planctomycete-type"/>
</dbReference>
<evidence type="ECO:0000259" key="3">
    <source>
        <dbReference type="Pfam" id="PF07635"/>
    </source>
</evidence>
<evidence type="ECO:0000259" key="2">
    <source>
        <dbReference type="Pfam" id="PF07626"/>
    </source>
</evidence>
<dbReference type="Pfam" id="PF07635">
    <property type="entry name" value="PSCyt1"/>
    <property type="match status" value="1"/>
</dbReference>